<keyword evidence="2" id="KW-1185">Reference proteome</keyword>
<dbReference type="GeneID" id="33555514"/>
<dbReference type="OrthoDB" id="506498at2759"/>
<dbReference type="STRING" id="4999.A0A1Y1U823"/>
<dbReference type="InParanoid" id="A0A1Y1U823"/>
<gene>
    <name evidence="1" type="ORF">BD324DRAFT_584803</name>
</gene>
<name>A0A1Y1U823_9TREE</name>
<dbReference type="RefSeq" id="XP_021868004.1">
    <property type="nucleotide sequence ID" value="XM_022013706.1"/>
</dbReference>
<accession>A0A1Y1U823</accession>
<proteinExistence type="predicted"/>
<dbReference type="EMBL" id="NBSH01000018">
    <property type="protein sequence ID" value="ORX33694.1"/>
    <property type="molecule type" value="Genomic_DNA"/>
</dbReference>
<evidence type="ECO:0000313" key="1">
    <source>
        <dbReference type="EMBL" id="ORX33694.1"/>
    </source>
</evidence>
<dbReference type="AlphaFoldDB" id="A0A1Y1U823"/>
<organism evidence="1 2">
    <name type="scientific">Kockovaella imperatae</name>
    <dbReference type="NCBI Taxonomy" id="4999"/>
    <lineage>
        <taxon>Eukaryota</taxon>
        <taxon>Fungi</taxon>
        <taxon>Dikarya</taxon>
        <taxon>Basidiomycota</taxon>
        <taxon>Agaricomycotina</taxon>
        <taxon>Tremellomycetes</taxon>
        <taxon>Tremellales</taxon>
        <taxon>Cuniculitremaceae</taxon>
        <taxon>Kockovaella</taxon>
    </lineage>
</organism>
<dbReference type="Proteomes" id="UP000193218">
    <property type="component" value="Unassembled WGS sequence"/>
</dbReference>
<evidence type="ECO:0008006" key="3">
    <source>
        <dbReference type="Google" id="ProtNLM"/>
    </source>
</evidence>
<reference evidence="1 2" key="1">
    <citation type="submission" date="2017-03" db="EMBL/GenBank/DDBJ databases">
        <title>Widespread Adenine N6-methylation of Active Genes in Fungi.</title>
        <authorList>
            <consortium name="DOE Joint Genome Institute"/>
            <person name="Mondo S.J."/>
            <person name="Dannebaum R.O."/>
            <person name="Kuo R.C."/>
            <person name="Louie K.B."/>
            <person name="Bewick A.J."/>
            <person name="Labutti K."/>
            <person name="Haridas S."/>
            <person name="Kuo A."/>
            <person name="Salamov A."/>
            <person name="Ahrendt S.R."/>
            <person name="Lau R."/>
            <person name="Bowen B.P."/>
            <person name="Lipzen A."/>
            <person name="Sullivan W."/>
            <person name="Andreopoulos W.B."/>
            <person name="Clum A."/>
            <person name="Lindquist E."/>
            <person name="Daum C."/>
            <person name="Northen T.R."/>
            <person name="Ramamoorthy G."/>
            <person name="Schmitz R.J."/>
            <person name="Gryganskyi A."/>
            <person name="Culley D."/>
            <person name="Magnuson J."/>
            <person name="James T.Y."/>
            <person name="O'Malley M.A."/>
            <person name="Stajich J.E."/>
            <person name="Spatafora J.W."/>
            <person name="Visel A."/>
            <person name="Grigoriev I.V."/>
        </authorList>
    </citation>
    <scope>NUCLEOTIDE SEQUENCE [LARGE SCALE GENOMIC DNA]</scope>
    <source>
        <strain evidence="1 2">NRRL Y-17943</strain>
    </source>
</reference>
<protein>
    <recommendedName>
        <fullName evidence="3">S-adenosyl-L-methionine-dependent methyltransferase</fullName>
    </recommendedName>
</protein>
<comment type="caution">
    <text evidence="1">The sequence shown here is derived from an EMBL/GenBank/DDBJ whole genome shotgun (WGS) entry which is preliminary data.</text>
</comment>
<sequence length="234" mass="25776">MFSQLRLDTLHQLHMTLLEPYHSQTIHTHLAAIHSTGRRSRVLDVGAVSGPSACSPSLTPCSDIIHVKILLLEIPDYSAIIERLAVTLRPGGLLILVETEPRYLSSNGETSRCIRTLDACVRDAYAARGVDTTLPANLLQCLASSRVFHTPAFTQELGMPTAGFLRGSSQSLARAGRLHRSLIEANIAKIIPIVLANGYEQGQIRQLVKDCIEELSSPDSRHYQRLFAVYGRKI</sequence>
<evidence type="ECO:0000313" key="2">
    <source>
        <dbReference type="Proteomes" id="UP000193218"/>
    </source>
</evidence>